<dbReference type="EMBL" id="JBIPKE010000009">
    <property type="protein sequence ID" value="MFH6982187.1"/>
    <property type="molecule type" value="Genomic_DNA"/>
</dbReference>
<evidence type="ECO:0000256" key="2">
    <source>
        <dbReference type="ARBA" id="ARBA00022801"/>
    </source>
</evidence>
<dbReference type="InterPro" id="IPR013320">
    <property type="entry name" value="ConA-like_dom_sf"/>
</dbReference>
<name>A0ABW7N3J8_9BACT</name>
<dbReference type="Pfam" id="PF08244">
    <property type="entry name" value="Glyco_hydro_32C"/>
    <property type="match status" value="1"/>
</dbReference>
<comment type="similarity">
    <text evidence="1 4">Belongs to the glycosyl hydrolase 32 family.</text>
</comment>
<evidence type="ECO:0000256" key="3">
    <source>
        <dbReference type="ARBA" id="ARBA00023295"/>
    </source>
</evidence>
<proteinExistence type="inferred from homology"/>
<keyword evidence="8" id="KW-1185">Reference proteome</keyword>
<reference evidence="7 8" key="1">
    <citation type="journal article" date="2013" name="Int. J. Syst. Evol. Microbiol.">
        <title>Marinoscillum luteum sp. nov., isolated from marine sediment.</title>
        <authorList>
            <person name="Cha I.T."/>
            <person name="Park S.J."/>
            <person name="Kim S.J."/>
            <person name="Kim J.G."/>
            <person name="Jung M.Y."/>
            <person name="Shin K.S."/>
            <person name="Kwon K.K."/>
            <person name="Yang S.H."/>
            <person name="Seo Y.S."/>
            <person name="Rhee S.K."/>
        </authorList>
    </citation>
    <scope>NUCLEOTIDE SEQUENCE [LARGE SCALE GENOMIC DNA]</scope>
    <source>
        <strain evidence="7 8">KCTC 23939</strain>
    </source>
</reference>
<feature type="domain" description="Glycosyl hydrolase family 32 N-terminal" evidence="5">
    <location>
        <begin position="38"/>
        <end position="345"/>
    </location>
</feature>
<dbReference type="Proteomes" id="UP001610063">
    <property type="component" value="Unassembled WGS sequence"/>
</dbReference>
<evidence type="ECO:0000256" key="1">
    <source>
        <dbReference type="ARBA" id="ARBA00009902"/>
    </source>
</evidence>
<organism evidence="7 8">
    <name type="scientific">Marinoscillum luteum</name>
    <dbReference type="NCBI Taxonomy" id="861051"/>
    <lineage>
        <taxon>Bacteria</taxon>
        <taxon>Pseudomonadati</taxon>
        <taxon>Bacteroidota</taxon>
        <taxon>Cytophagia</taxon>
        <taxon>Cytophagales</taxon>
        <taxon>Reichenbachiellaceae</taxon>
        <taxon>Marinoscillum</taxon>
    </lineage>
</organism>
<dbReference type="Gene3D" id="2.60.120.560">
    <property type="entry name" value="Exo-inulinase, domain 1"/>
    <property type="match status" value="1"/>
</dbReference>
<dbReference type="PROSITE" id="PS00609">
    <property type="entry name" value="GLYCOSYL_HYDROL_F32"/>
    <property type="match status" value="1"/>
</dbReference>
<dbReference type="InterPro" id="IPR013189">
    <property type="entry name" value="Glyco_hydro_32_C"/>
</dbReference>
<evidence type="ECO:0000256" key="4">
    <source>
        <dbReference type="RuleBase" id="RU362110"/>
    </source>
</evidence>
<dbReference type="CDD" id="cd18622">
    <property type="entry name" value="GH32_Inu-like"/>
    <property type="match status" value="1"/>
</dbReference>
<evidence type="ECO:0000313" key="7">
    <source>
        <dbReference type="EMBL" id="MFH6982187.1"/>
    </source>
</evidence>
<dbReference type="InterPro" id="IPR018053">
    <property type="entry name" value="Glyco_hydro_32_AS"/>
</dbReference>
<comment type="caution">
    <text evidence="7">The sequence shown here is derived from an EMBL/GenBank/DDBJ whole genome shotgun (WGS) entry which is preliminary data.</text>
</comment>
<keyword evidence="3 4" id="KW-0326">Glycosidase</keyword>
<dbReference type="RefSeq" id="WP_159584457.1">
    <property type="nucleotide sequence ID" value="NZ_JBIPKE010000009.1"/>
</dbReference>
<evidence type="ECO:0000259" key="5">
    <source>
        <dbReference type="Pfam" id="PF00251"/>
    </source>
</evidence>
<feature type="domain" description="Glycosyl hydrolase family 32 C-terminal" evidence="6">
    <location>
        <begin position="367"/>
        <end position="487"/>
    </location>
</feature>
<evidence type="ECO:0000259" key="6">
    <source>
        <dbReference type="Pfam" id="PF08244"/>
    </source>
</evidence>
<dbReference type="SUPFAM" id="SSF75005">
    <property type="entry name" value="Arabinanase/levansucrase/invertase"/>
    <property type="match status" value="1"/>
</dbReference>
<dbReference type="SUPFAM" id="SSF49899">
    <property type="entry name" value="Concanavalin A-like lectins/glucanases"/>
    <property type="match status" value="1"/>
</dbReference>
<dbReference type="InterPro" id="IPR023296">
    <property type="entry name" value="Glyco_hydro_beta-prop_sf"/>
</dbReference>
<evidence type="ECO:0000313" key="8">
    <source>
        <dbReference type="Proteomes" id="UP001610063"/>
    </source>
</evidence>
<dbReference type="InterPro" id="IPR013148">
    <property type="entry name" value="Glyco_hydro_32_N"/>
</dbReference>
<dbReference type="InterPro" id="IPR001362">
    <property type="entry name" value="Glyco_hydro_32"/>
</dbReference>
<accession>A0ABW7N3J8</accession>
<dbReference type="SMART" id="SM00640">
    <property type="entry name" value="Glyco_32"/>
    <property type="match status" value="1"/>
</dbReference>
<dbReference type="GO" id="GO:0016787">
    <property type="term" value="F:hydrolase activity"/>
    <property type="evidence" value="ECO:0007669"/>
    <property type="project" value="UniProtKB-KW"/>
</dbReference>
<dbReference type="Pfam" id="PF00251">
    <property type="entry name" value="Glyco_hydro_32N"/>
    <property type="match status" value="1"/>
</dbReference>
<dbReference type="PROSITE" id="PS51257">
    <property type="entry name" value="PROKAR_LIPOPROTEIN"/>
    <property type="match status" value="1"/>
</dbReference>
<keyword evidence="2 4" id="KW-0378">Hydrolase</keyword>
<sequence length="495" mass="55833">MKYSTILFAIIFYGCASTVQQKEPIKLSGGEEYRPAYHFTPPAQWMNDPNGMVYFEGEYHLFYQHFPDSNVWGPMHWGHAVSEDMINWEHLPIALYPDSLGYIFSGSAVIDWQNTSGFGTRDNPPMVAIYTYHDPVGADARRIDFQTQGIAYSLDRGRSWTKYQQNPVLENPGIIDFRDPKVSWNEEFQQWTMILAVKDHVNIYSSPDLKEWKLESEFGQSIGAHGGVWECPDLFPLTDENETEKWVMLVSINPGGPQGGSATQYFVGDFDGSVFTPGDSTIRWVDYGADNYAGVTWSDVPESDGRRLFLGWMSNWQYAVAVPTDNWRSAMTLPRELKLLTINDQPVLQSVPVEELGEHFETSSSIDSGGQLESAAYKLELSNIPESGLELIFENNIAEKLTISLSKDELLIDRTSSGLSDFNDLFASVHKAPLPDVEIEKLQIFMDKSSIEVFVNDGLVVMTDLMFPNEVYTSISFTEGLDVKMSSLKSDLVEL</sequence>
<dbReference type="Gene3D" id="2.115.10.20">
    <property type="entry name" value="Glycosyl hydrolase domain, family 43"/>
    <property type="match status" value="1"/>
</dbReference>
<protein>
    <submittedName>
        <fullName evidence="7">Glycoside hydrolase family 32 protein</fullName>
    </submittedName>
</protein>
<gene>
    <name evidence="7" type="ORF">ACHKAR_02000</name>
</gene>
<dbReference type="PANTHER" id="PTHR42800:SF1">
    <property type="entry name" value="EXOINULINASE INUD (AFU_ORTHOLOGUE AFUA_5G00480)"/>
    <property type="match status" value="1"/>
</dbReference>
<dbReference type="PANTHER" id="PTHR42800">
    <property type="entry name" value="EXOINULINASE INUD (AFU_ORTHOLOGUE AFUA_5G00480)"/>
    <property type="match status" value="1"/>
</dbReference>